<dbReference type="AlphaFoldDB" id="A0A846QSN2"/>
<dbReference type="PANTHER" id="PTHR48081">
    <property type="entry name" value="AB HYDROLASE SUPERFAMILY PROTEIN C4A8.06C"/>
    <property type="match status" value="1"/>
</dbReference>
<gene>
    <name evidence="3" type="ORF">GGR42_000004</name>
</gene>
<name>A0A846QSN2_9FLAO</name>
<dbReference type="Proteomes" id="UP000590442">
    <property type="component" value="Unassembled WGS sequence"/>
</dbReference>
<sequence>MKTNIFVILILLPLFINGQNSQLSLFDNLVGKTWEADGNWEDGSIFKQEIEFKYSLEGTIVVASSKGFINKEQTKIGLRNHGIKRFDKEAGQIKFWEFDVFGGLTEGEVSSQGKNIVYTYDYGDSVVTDMWEYVNDSTYNFKVGDYNDGNWKQIYLSTQFNVVKKQQVAPKINQVSGLFSEHQVISNIEYLNIDGKSLELDLYVPAIRLGGPPWIKYSEDKKPTLLFLHGGGWTSGDKISRSLFLMPFVQQGWCVVTANYRLLDQTDLAGCISDSRSALNWIYDNSDKYKFDTSKIIVSGESAGGHLALMTGLISEDLDFQMPKTGKILSVAGIVNWFGVTDIYIDSKNWDEDRIRQVTGNAANSEKYLKMCSPISYLTQNSVPILSIHGDLDVSAHYEQSVLLHKKLNEMGLRNEFLTIEGKKHGNFNKAEMTMAFNKIWEFTQALGIN</sequence>
<comment type="caution">
    <text evidence="3">The sequence shown here is derived from an EMBL/GenBank/DDBJ whole genome shotgun (WGS) entry which is preliminary data.</text>
</comment>
<dbReference type="InterPro" id="IPR029058">
    <property type="entry name" value="AB_hydrolase_fold"/>
</dbReference>
<reference evidence="3 4" key="1">
    <citation type="submission" date="2020-03" db="EMBL/GenBank/DDBJ databases">
        <title>Genomic Encyclopedia of Type Strains, Phase IV (KMG-IV): sequencing the most valuable type-strain genomes for metagenomic binning, comparative biology and taxonomic classification.</title>
        <authorList>
            <person name="Goeker M."/>
        </authorList>
    </citation>
    <scope>NUCLEOTIDE SEQUENCE [LARGE SCALE GENOMIC DNA]</scope>
    <source>
        <strain evidence="3 4">DSM 29762</strain>
    </source>
</reference>
<keyword evidence="4" id="KW-1185">Reference proteome</keyword>
<dbReference type="GO" id="GO:0016787">
    <property type="term" value="F:hydrolase activity"/>
    <property type="evidence" value="ECO:0007669"/>
    <property type="project" value="UniProtKB-KW"/>
</dbReference>
<keyword evidence="1" id="KW-0378">Hydrolase</keyword>
<feature type="domain" description="BD-FAE-like" evidence="2">
    <location>
        <begin position="218"/>
        <end position="408"/>
    </location>
</feature>
<dbReference type="SUPFAM" id="SSF53474">
    <property type="entry name" value="alpha/beta-Hydrolases"/>
    <property type="match status" value="1"/>
</dbReference>
<dbReference type="InterPro" id="IPR049492">
    <property type="entry name" value="BD-FAE-like_dom"/>
</dbReference>
<accession>A0A846QSN2</accession>
<dbReference type="PANTHER" id="PTHR48081:SF33">
    <property type="entry name" value="KYNURENINE FORMAMIDASE"/>
    <property type="match status" value="1"/>
</dbReference>
<dbReference type="RefSeq" id="WP_167959128.1">
    <property type="nucleotide sequence ID" value="NZ_JAATJJ010000001.1"/>
</dbReference>
<proteinExistence type="predicted"/>
<dbReference type="Pfam" id="PF20434">
    <property type="entry name" value="BD-FAE"/>
    <property type="match status" value="1"/>
</dbReference>
<dbReference type="EMBL" id="JAATJJ010000001">
    <property type="protein sequence ID" value="NJB69542.1"/>
    <property type="molecule type" value="Genomic_DNA"/>
</dbReference>
<organism evidence="3 4">
    <name type="scientific">Saonia flava</name>
    <dbReference type="NCBI Taxonomy" id="523696"/>
    <lineage>
        <taxon>Bacteria</taxon>
        <taxon>Pseudomonadati</taxon>
        <taxon>Bacteroidota</taxon>
        <taxon>Flavobacteriia</taxon>
        <taxon>Flavobacteriales</taxon>
        <taxon>Flavobacteriaceae</taxon>
        <taxon>Saonia</taxon>
    </lineage>
</organism>
<evidence type="ECO:0000259" key="2">
    <source>
        <dbReference type="Pfam" id="PF20434"/>
    </source>
</evidence>
<dbReference type="InterPro" id="IPR050300">
    <property type="entry name" value="GDXG_lipolytic_enzyme"/>
</dbReference>
<dbReference type="Gene3D" id="3.40.50.1820">
    <property type="entry name" value="alpha/beta hydrolase"/>
    <property type="match status" value="1"/>
</dbReference>
<evidence type="ECO:0000313" key="4">
    <source>
        <dbReference type="Proteomes" id="UP000590442"/>
    </source>
</evidence>
<evidence type="ECO:0000313" key="3">
    <source>
        <dbReference type="EMBL" id="NJB69542.1"/>
    </source>
</evidence>
<protein>
    <submittedName>
        <fullName evidence="3">Acetyl esterase/lipase</fullName>
    </submittedName>
</protein>
<evidence type="ECO:0000256" key="1">
    <source>
        <dbReference type="ARBA" id="ARBA00022801"/>
    </source>
</evidence>